<dbReference type="InterPro" id="IPR005931">
    <property type="entry name" value="P5CDH/ALDH4A1"/>
</dbReference>
<keyword evidence="13" id="KW-1185">Reference proteome</keyword>
<dbReference type="InterPro" id="IPR015590">
    <property type="entry name" value="Aldehyde_DH_dom"/>
</dbReference>
<dbReference type="GO" id="GO:0003842">
    <property type="term" value="F:L-glutamate gamma-semialdehyde dehydrogenase activity"/>
    <property type="evidence" value="ECO:0007669"/>
    <property type="project" value="UniProtKB-UniRule"/>
</dbReference>
<feature type="domain" description="Aldehyde dehydrogenase" evidence="11">
    <location>
        <begin position="82"/>
        <end position="553"/>
    </location>
</feature>
<evidence type="ECO:0000256" key="7">
    <source>
        <dbReference type="PROSITE-ProRule" id="PRU10007"/>
    </source>
</evidence>
<dbReference type="PANTHER" id="PTHR42862">
    <property type="entry name" value="DELTA-1-PYRROLINE-5-CARBOXYLATE DEHYDROGENASE 1, ISOFORM A-RELATED"/>
    <property type="match status" value="1"/>
</dbReference>
<dbReference type="Gene3D" id="3.40.309.10">
    <property type="entry name" value="Aldehyde Dehydrogenase, Chain A, domain 2"/>
    <property type="match status" value="1"/>
</dbReference>
<dbReference type="PANTHER" id="PTHR42862:SF1">
    <property type="entry name" value="DELTA-1-PYRROLINE-5-CARBOXYLATE DEHYDROGENASE 2, ISOFORM A-RELATED"/>
    <property type="match status" value="1"/>
</dbReference>
<comment type="similarity">
    <text evidence="2 8">Belongs to the aldehyde dehydrogenase family.</text>
</comment>
<evidence type="ECO:0000256" key="6">
    <source>
        <dbReference type="ARBA" id="ARBA00048142"/>
    </source>
</evidence>
<evidence type="ECO:0000313" key="12">
    <source>
        <dbReference type="EMBL" id="KAK5953049.1"/>
    </source>
</evidence>
<dbReference type="SUPFAM" id="SSF53720">
    <property type="entry name" value="ALDH-like"/>
    <property type="match status" value="1"/>
</dbReference>
<evidence type="ECO:0000256" key="5">
    <source>
        <dbReference type="ARBA" id="ARBA00023062"/>
    </source>
</evidence>
<comment type="catalytic activity">
    <reaction evidence="6 9">
        <text>L-glutamate 5-semialdehyde + NAD(+) + H2O = L-glutamate + NADH + 2 H(+)</text>
        <dbReference type="Rhea" id="RHEA:30235"/>
        <dbReference type="ChEBI" id="CHEBI:15377"/>
        <dbReference type="ChEBI" id="CHEBI:15378"/>
        <dbReference type="ChEBI" id="CHEBI:29985"/>
        <dbReference type="ChEBI" id="CHEBI:57540"/>
        <dbReference type="ChEBI" id="CHEBI:57945"/>
        <dbReference type="ChEBI" id="CHEBI:58066"/>
        <dbReference type="EC" id="1.2.1.88"/>
    </reaction>
</comment>
<sequence length="571" mass="63705">MNNVRLLSARCPRRSPFARYVHARKAHLSLWHPPTFQNEAVKSYAKGSPERTEITNAISKLKAQRPVKIPISAGGRIVNDKASLKQENPSKHAQIVAEYASANPEDVNICIDASLKAKPAWEKLPFEDRAAIFLRAAELIPGKYRQDLNAATMLGQGKNIYQAEIDAAVETVDFIRYYIQQCFKLYAQQPEVHTPGTWNKLLYRPLEGFVYAIAPFNFTALAGTLVVPALLLGNVVVWKPSDYALHASWVLYRILLEAGLPEDVLKFVPGDPVTVTDTVLKRPELGGVSYIGSTAVFKELLGKIGRATANGTYRSYPRVVGETGGKNFHLVHQSADIRNAAINTIRGAFEYQGQKCSATSRAYVAESIWPEFRKILVQETEKLQVGDVNQYDNFINPVIHRRSFEKLNDCMERAKNDPDLELVTGGKTDMSEGYFVHPTVYKTTKPNHEYMEKELFGPLLTVYVYPDDKFSEVLRLIDSTSAYALTGSVFAKDQYASREAQEVLRHSCGMLYLNTKCTGSIVGQQPFGGSRGSGTNDKTGTVGLLQRFTCVQTIKEEFDLADEVIYPSNKI</sequence>
<dbReference type="FunFam" id="3.40.605.10:FF:000006">
    <property type="entry name" value="1-pyrroline-5-carboxylate dehydrogenase"/>
    <property type="match status" value="1"/>
</dbReference>
<proteinExistence type="inferred from homology"/>
<evidence type="ECO:0000313" key="13">
    <source>
        <dbReference type="Proteomes" id="UP001316803"/>
    </source>
</evidence>
<dbReference type="Proteomes" id="UP001316803">
    <property type="component" value="Unassembled WGS sequence"/>
</dbReference>
<comment type="pathway">
    <text evidence="1 9">Amino-acid degradation; L-proline degradation into L-glutamate; L-glutamate from L-proline: step 2/2.</text>
</comment>
<keyword evidence="3 8" id="KW-0560">Oxidoreductase</keyword>
<protein>
    <recommendedName>
        <fullName evidence="9 10">Multifunctional fusion protein</fullName>
    </recommendedName>
    <domain>
        <recommendedName>
            <fullName evidence="10">Delta-1-pyrroline-5-carboxylate dehydrogenase</fullName>
            <shortName evidence="10">P5C dehydrogenase</shortName>
        </recommendedName>
        <alternativeName>
            <fullName evidence="9">L-glutamate gamma-semialdehyde dehydrogenase</fullName>
        </alternativeName>
    </domain>
    <domain>
        <recommendedName>
            <fullName evidence="9">L-glutamate gamma-semialdehyde dehydrogenase</fullName>
            <ecNumber evidence="9">1.2.1.88</ecNumber>
        </recommendedName>
    </domain>
</protein>
<dbReference type="AlphaFoldDB" id="A0AAN8EDH0"/>
<evidence type="ECO:0000256" key="4">
    <source>
        <dbReference type="ARBA" id="ARBA00023027"/>
    </source>
</evidence>
<feature type="active site" evidence="7">
    <location>
        <position position="322"/>
    </location>
</feature>
<evidence type="ECO:0000256" key="2">
    <source>
        <dbReference type="ARBA" id="ARBA00009986"/>
    </source>
</evidence>
<evidence type="ECO:0000256" key="9">
    <source>
        <dbReference type="RuleBase" id="RU366016"/>
    </source>
</evidence>
<dbReference type="Gene3D" id="3.40.605.10">
    <property type="entry name" value="Aldehyde Dehydrogenase, Chain A, domain 1"/>
    <property type="match status" value="1"/>
</dbReference>
<dbReference type="PROSITE" id="PS00070">
    <property type="entry name" value="ALDEHYDE_DEHYDR_CYS"/>
    <property type="match status" value="1"/>
</dbReference>
<dbReference type="EMBL" id="JAKLMC020000012">
    <property type="protein sequence ID" value="KAK5953049.1"/>
    <property type="molecule type" value="Genomic_DNA"/>
</dbReference>
<dbReference type="FunFam" id="3.40.309.10:FF:000005">
    <property type="entry name" value="1-pyrroline-5-carboxylate dehydrogenase 1"/>
    <property type="match status" value="1"/>
</dbReference>
<dbReference type="GO" id="GO:0010133">
    <property type="term" value="P:L-proline catabolic process to L-glutamate"/>
    <property type="evidence" value="ECO:0007669"/>
    <property type="project" value="UniProtKB-UniRule"/>
</dbReference>
<reference evidence="12 13" key="1">
    <citation type="submission" date="2022-12" db="EMBL/GenBank/DDBJ databases">
        <title>Genomic features and morphological characterization of a novel Knufia sp. strain isolated from spacecraft assembly facility.</title>
        <authorList>
            <person name="Teixeira M."/>
            <person name="Chander A.M."/>
            <person name="Stajich J.E."/>
            <person name="Venkateswaran K."/>
        </authorList>
    </citation>
    <scope>NUCLEOTIDE SEQUENCE [LARGE SCALE GENOMIC DNA]</scope>
    <source>
        <strain evidence="12 13">FJI-L2-BK-P2</strain>
    </source>
</reference>
<dbReference type="InterPro" id="IPR016163">
    <property type="entry name" value="Ald_DH_C"/>
</dbReference>
<comment type="caution">
    <text evidence="12">The sequence shown here is derived from an EMBL/GenBank/DDBJ whole genome shotgun (WGS) entry which is preliminary data.</text>
</comment>
<keyword evidence="5 9" id="KW-0642">Proline metabolism</keyword>
<dbReference type="InterPro" id="IPR016160">
    <property type="entry name" value="Ald_DH_CS_CYS"/>
</dbReference>
<dbReference type="EC" id="1.2.1.88" evidence="9"/>
<dbReference type="GO" id="GO:0005759">
    <property type="term" value="C:mitochondrial matrix"/>
    <property type="evidence" value="ECO:0007669"/>
    <property type="project" value="TreeGrafter"/>
</dbReference>
<dbReference type="NCBIfam" id="TIGR01236">
    <property type="entry name" value="D1pyr5carbox1"/>
    <property type="match status" value="1"/>
</dbReference>
<dbReference type="Pfam" id="PF00171">
    <property type="entry name" value="Aldedh"/>
    <property type="match status" value="1"/>
</dbReference>
<dbReference type="InterPro" id="IPR050485">
    <property type="entry name" value="Proline_metab_enzyme"/>
</dbReference>
<organism evidence="12 13">
    <name type="scientific">Knufia fluminis</name>
    <dbReference type="NCBI Taxonomy" id="191047"/>
    <lineage>
        <taxon>Eukaryota</taxon>
        <taxon>Fungi</taxon>
        <taxon>Dikarya</taxon>
        <taxon>Ascomycota</taxon>
        <taxon>Pezizomycotina</taxon>
        <taxon>Eurotiomycetes</taxon>
        <taxon>Chaetothyriomycetidae</taxon>
        <taxon>Chaetothyriales</taxon>
        <taxon>Trichomeriaceae</taxon>
        <taxon>Knufia</taxon>
    </lineage>
</organism>
<evidence type="ECO:0000259" key="11">
    <source>
        <dbReference type="Pfam" id="PF00171"/>
    </source>
</evidence>
<dbReference type="InterPro" id="IPR016161">
    <property type="entry name" value="Ald_DH/histidinol_DH"/>
</dbReference>
<evidence type="ECO:0000256" key="8">
    <source>
        <dbReference type="RuleBase" id="RU003345"/>
    </source>
</evidence>
<dbReference type="InterPro" id="IPR016162">
    <property type="entry name" value="Ald_DH_N"/>
</dbReference>
<evidence type="ECO:0000256" key="10">
    <source>
        <dbReference type="RuleBase" id="RU366030"/>
    </source>
</evidence>
<accession>A0AAN8EDH0</accession>
<keyword evidence="4 9" id="KW-0520">NAD</keyword>
<dbReference type="InterPro" id="IPR029510">
    <property type="entry name" value="Ald_DH_CS_GLU"/>
</dbReference>
<evidence type="ECO:0000256" key="3">
    <source>
        <dbReference type="ARBA" id="ARBA00023002"/>
    </source>
</evidence>
<evidence type="ECO:0000256" key="1">
    <source>
        <dbReference type="ARBA" id="ARBA00004786"/>
    </source>
</evidence>
<gene>
    <name evidence="12" type="ORF">OHC33_005617</name>
</gene>
<name>A0AAN8EDH0_9EURO</name>
<dbReference type="PROSITE" id="PS00687">
    <property type="entry name" value="ALDEHYDE_DEHYDR_GLU"/>
    <property type="match status" value="1"/>
</dbReference>